<dbReference type="Gene3D" id="3.40.50.1820">
    <property type="entry name" value="alpha/beta hydrolase"/>
    <property type="match status" value="1"/>
</dbReference>
<accession>A0A4S3KA13</accession>
<sequence>MKRSLAVSCLFLAMTVATAAYADEAHDKGGDKSPPAAKVAAPQDQSAVSRGSVRVGGQSIDYTATAGTLVLKNKDEKPIASMSYVAYVRNGVKDSSHRPITFLYNGGPGSSTIWLHMLAFGPQRVEVGSGAATPPAPYRLVNNDSSLLDASDLVFIDAPGTGFGRVLDKDQGGVGKAKDVYGFDEDAHAFAQFITRYLTVNNRWNSPKFLFGESYGTTRSAMLANILENDDSVGLNGVMLLSAILSYDIGVDFPQVNPGANNISYVMGLPSYAATAWYHHKLPQSPADLPSFLQQVEHFATTDYLQALMQGSQLDAATTQKIAEQLHQYTGLPTAYIVKAKLRISGGQFAHELLGADDDVTGRLDSRYSGPALDPLAEEAGYDPMDSSIDAPTVAEFNDYVRNTLKFGKDMIYKPQIDVFKDWDFKHQPPGAPFPLPFTPNVMPDLAAAMKHDPDLNVLLMGGYFDLGTPFYSAEYEMHQLPIPGRLQKNISYQFFPSGHMVYLDPDSHKGLHAAAASFIDSHYRK</sequence>
<evidence type="ECO:0000256" key="1">
    <source>
        <dbReference type="SAM" id="MobiDB-lite"/>
    </source>
</evidence>
<feature type="chain" id="PRO_5020230416" evidence="2">
    <location>
        <begin position="20"/>
        <end position="526"/>
    </location>
</feature>
<organism evidence="3 4">
    <name type="scientific">Rhodanobacter lindaniclasticus</name>
    <dbReference type="NCBI Taxonomy" id="75310"/>
    <lineage>
        <taxon>Bacteria</taxon>
        <taxon>Pseudomonadati</taxon>
        <taxon>Pseudomonadota</taxon>
        <taxon>Gammaproteobacteria</taxon>
        <taxon>Lysobacterales</taxon>
        <taxon>Rhodanobacteraceae</taxon>
        <taxon>Rhodanobacter</taxon>
    </lineage>
</organism>
<name>A0A4S3KA13_9GAMM</name>
<protein>
    <submittedName>
        <fullName evidence="3">Peptidase S10</fullName>
    </submittedName>
</protein>
<dbReference type="EMBL" id="MWIO01000064">
    <property type="protein sequence ID" value="THD05146.1"/>
    <property type="molecule type" value="Genomic_DNA"/>
</dbReference>
<dbReference type="GO" id="GO:0004185">
    <property type="term" value="F:serine-type carboxypeptidase activity"/>
    <property type="evidence" value="ECO:0007669"/>
    <property type="project" value="InterPro"/>
</dbReference>
<dbReference type="InterPro" id="IPR029058">
    <property type="entry name" value="AB_hydrolase_fold"/>
</dbReference>
<comment type="caution">
    <text evidence="3">The sequence shown here is derived from an EMBL/GenBank/DDBJ whole genome shotgun (WGS) entry which is preliminary data.</text>
</comment>
<dbReference type="SUPFAM" id="SSF53474">
    <property type="entry name" value="alpha/beta-Hydrolases"/>
    <property type="match status" value="1"/>
</dbReference>
<evidence type="ECO:0000313" key="3">
    <source>
        <dbReference type="EMBL" id="THD05146.1"/>
    </source>
</evidence>
<proteinExistence type="predicted"/>
<dbReference type="Proteomes" id="UP000306317">
    <property type="component" value="Unassembled WGS sequence"/>
</dbReference>
<gene>
    <name evidence="3" type="ORF">B1991_16550</name>
</gene>
<reference evidence="3 4" key="1">
    <citation type="submission" date="2017-02" db="EMBL/GenBank/DDBJ databases">
        <title>Whole genome sequencing of Rhodanobacter lindaniclasticus DSM 17932.</title>
        <authorList>
            <person name="Kumar S."/>
            <person name="Patil P."/>
            <person name="Patil P.B."/>
        </authorList>
    </citation>
    <scope>NUCLEOTIDE SEQUENCE [LARGE SCALE GENOMIC DNA]</scope>
    <source>
        <strain evidence="3 4">DSM 17932</strain>
    </source>
</reference>
<evidence type="ECO:0000313" key="4">
    <source>
        <dbReference type="Proteomes" id="UP000306317"/>
    </source>
</evidence>
<dbReference type="AlphaFoldDB" id="A0A4S3KA13"/>
<dbReference type="Pfam" id="PF00450">
    <property type="entry name" value="Peptidase_S10"/>
    <property type="match status" value="1"/>
</dbReference>
<dbReference type="OrthoDB" id="9770107at2"/>
<keyword evidence="2" id="KW-0732">Signal</keyword>
<feature type="signal peptide" evidence="2">
    <location>
        <begin position="1"/>
        <end position="19"/>
    </location>
</feature>
<dbReference type="GO" id="GO:0006508">
    <property type="term" value="P:proteolysis"/>
    <property type="evidence" value="ECO:0007669"/>
    <property type="project" value="InterPro"/>
</dbReference>
<dbReference type="InterPro" id="IPR001563">
    <property type="entry name" value="Peptidase_S10"/>
</dbReference>
<evidence type="ECO:0000256" key="2">
    <source>
        <dbReference type="SAM" id="SignalP"/>
    </source>
</evidence>
<keyword evidence="4" id="KW-1185">Reference proteome</keyword>
<feature type="region of interest" description="Disordered" evidence="1">
    <location>
        <begin position="25"/>
        <end position="52"/>
    </location>
</feature>
<dbReference type="RefSeq" id="WP_136259799.1">
    <property type="nucleotide sequence ID" value="NZ_MWIO01000064.1"/>
</dbReference>